<dbReference type="GO" id="GO:0000179">
    <property type="term" value="F:rRNA (adenine-N6,N6-)-dimethyltransferase activity"/>
    <property type="evidence" value="ECO:0007669"/>
    <property type="project" value="UniProtKB-UniRule"/>
</dbReference>
<reference evidence="7 8" key="1">
    <citation type="submission" date="2014-07" db="EMBL/GenBank/DDBJ databases">
        <title>Whole Genome Sequence of the Amycolatopsis methanolica 239.</title>
        <authorList>
            <person name="Tang B."/>
        </authorList>
    </citation>
    <scope>NUCLEOTIDE SEQUENCE [LARGE SCALE GENOMIC DNA]</scope>
    <source>
        <strain evidence="7 8">239</strain>
    </source>
</reference>
<dbReference type="Pfam" id="PF00398">
    <property type="entry name" value="RrnaAD"/>
    <property type="match status" value="1"/>
</dbReference>
<dbReference type="InterPro" id="IPR001737">
    <property type="entry name" value="KsgA/Erm"/>
</dbReference>
<keyword evidence="8" id="KW-1185">Reference proteome</keyword>
<feature type="binding site" evidence="5">
    <location>
        <position position="41"/>
    </location>
    <ligand>
        <name>S-adenosyl-L-methionine</name>
        <dbReference type="ChEBI" id="CHEBI:59789"/>
    </ligand>
</feature>
<dbReference type="STRING" id="1068978.AMETH_5559"/>
<accession>A0A076N3C1</accession>
<dbReference type="eggNOG" id="COG0030">
    <property type="taxonomic scope" value="Bacteria"/>
</dbReference>
<dbReference type="AlphaFoldDB" id="A0A076N3C1"/>
<dbReference type="SMART" id="SM00650">
    <property type="entry name" value="rADc"/>
    <property type="match status" value="1"/>
</dbReference>
<evidence type="ECO:0000256" key="1">
    <source>
        <dbReference type="ARBA" id="ARBA00022603"/>
    </source>
</evidence>
<keyword evidence="4 5" id="KW-0694">RNA-binding</keyword>
<evidence type="ECO:0000256" key="5">
    <source>
        <dbReference type="PROSITE-ProRule" id="PRU01026"/>
    </source>
</evidence>
<feature type="binding site" evidence="5">
    <location>
        <position position="62"/>
    </location>
    <ligand>
        <name>S-adenosyl-L-methionine</name>
        <dbReference type="ChEBI" id="CHEBI:59789"/>
    </ligand>
</feature>
<keyword evidence="3 5" id="KW-0949">S-adenosyl-L-methionine</keyword>
<dbReference type="CDD" id="cd02440">
    <property type="entry name" value="AdoMet_MTases"/>
    <property type="match status" value="1"/>
</dbReference>
<dbReference type="RefSeq" id="WP_223842954.1">
    <property type="nucleotide sequence ID" value="NZ_AQUL01000001.1"/>
</dbReference>
<dbReference type="EMBL" id="CP009110">
    <property type="protein sequence ID" value="AIJ25651.1"/>
    <property type="molecule type" value="Genomic_DNA"/>
</dbReference>
<dbReference type="InterPro" id="IPR020598">
    <property type="entry name" value="rRNA_Ade_methylase_Trfase_N"/>
</dbReference>
<evidence type="ECO:0000259" key="6">
    <source>
        <dbReference type="SMART" id="SM00650"/>
    </source>
</evidence>
<name>A0A076N3C1_AMYME</name>
<gene>
    <name evidence="7" type="primary">ermE</name>
    <name evidence="7" type="ORF">AMETH_5559</name>
</gene>
<protein>
    <submittedName>
        <fullName evidence="7">Dimethyladenosine transferase (RRNA methylation)</fullName>
    </submittedName>
</protein>
<evidence type="ECO:0000313" key="8">
    <source>
        <dbReference type="Proteomes" id="UP000062973"/>
    </source>
</evidence>
<dbReference type="PANTHER" id="PTHR11727">
    <property type="entry name" value="DIMETHYLADENOSINE TRANSFERASE"/>
    <property type="match status" value="1"/>
</dbReference>
<dbReference type="SUPFAM" id="SSF53335">
    <property type="entry name" value="S-adenosyl-L-methionine-dependent methyltransferases"/>
    <property type="match status" value="1"/>
</dbReference>
<dbReference type="KEGG" id="amq:AMETH_5559"/>
<keyword evidence="1 5" id="KW-0489">Methyltransferase</keyword>
<organism evidence="7 8">
    <name type="scientific">Amycolatopsis methanolica 239</name>
    <dbReference type="NCBI Taxonomy" id="1068978"/>
    <lineage>
        <taxon>Bacteria</taxon>
        <taxon>Bacillati</taxon>
        <taxon>Actinomycetota</taxon>
        <taxon>Actinomycetes</taxon>
        <taxon>Pseudonocardiales</taxon>
        <taxon>Pseudonocardiaceae</taxon>
        <taxon>Amycolatopsis</taxon>
        <taxon>Amycolatopsis methanolica group</taxon>
    </lineage>
</organism>
<feature type="binding site" evidence="5">
    <location>
        <position position="14"/>
    </location>
    <ligand>
        <name>S-adenosyl-L-methionine</name>
        <dbReference type="ChEBI" id="CHEBI:59789"/>
    </ligand>
</feature>
<feature type="binding site" evidence="5">
    <location>
        <position position="16"/>
    </location>
    <ligand>
        <name>S-adenosyl-L-methionine</name>
        <dbReference type="ChEBI" id="CHEBI:59789"/>
    </ligand>
</feature>
<feature type="binding site" evidence="5">
    <location>
        <position position="103"/>
    </location>
    <ligand>
        <name>S-adenosyl-L-methionine</name>
        <dbReference type="ChEBI" id="CHEBI:59789"/>
    </ligand>
</feature>
<feature type="binding site" evidence="5">
    <location>
        <position position="87"/>
    </location>
    <ligand>
        <name>S-adenosyl-L-methionine</name>
        <dbReference type="ChEBI" id="CHEBI:59789"/>
    </ligand>
</feature>
<dbReference type="PROSITE" id="PS51257">
    <property type="entry name" value="PROKAR_LIPOPROTEIN"/>
    <property type="match status" value="1"/>
</dbReference>
<feature type="domain" description="Ribosomal RNA adenine methylase transferase N-terminal" evidence="6">
    <location>
        <begin position="21"/>
        <end position="185"/>
    </location>
</feature>
<evidence type="ECO:0000313" key="7">
    <source>
        <dbReference type="EMBL" id="AIJ25651.1"/>
    </source>
</evidence>
<evidence type="ECO:0000256" key="4">
    <source>
        <dbReference type="ARBA" id="ARBA00022884"/>
    </source>
</evidence>
<dbReference type="GO" id="GO:0003723">
    <property type="term" value="F:RNA binding"/>
    <property type="evidence" value="ECO:0007669"/>
    <property type="project" value="UniProtKB-UniRule"/>
</dbReference>
<keyword evidence="2 5" id="KW-0808">Transferase</keyword>
<evidence type="ECO:0000256" key="3">
    <source>
        <dbReference type="ARBA" id="ARBA00022691"/>
    </source>
</evidence>
<dbReference type="PROSITE" id="PS51689">
    <property type="entry name" value="SAM_RNA_A_N6_MT"/>
    <property type="match status" value="1"/>
</dbReference>
<dbReference type="PATRIC" id="fig|1068978.7.peg.5970"/>
<proteinExistence type="inferred from homology"/>
<evidence type="ECO:0000256" key="2">
    <source>
        <dbReference type="ARBA" id="ARBA00022679"/>
    </source>
</evidence>
<dbReference type="InterPro" id="IPR020596">
    <property type="entry name" value="rRNA_Ade_Mease_Trfase_CS"/>
</dbReference>
<dbReference type="Proteomes" id="UP000062973">
    <property type="component" value="Chromosome"/>
</dbReference>
<comment type="similarity">
    <text evidence="5">Belongs to the class I-like SAM-binding methyltransferase superfamily. rRNA adenine N(6)-methyltransferase family.</text>
</comment>
<dbReference type="PROSITE" id="PS01131">
    <property type="entry name" value="RRNA_A_DIMETH"/>
    <property type="match status" value="1"/>
</dbReference>
<dbReference type="PANTHER" id="PTHR11727:SF7">
    <property type="entry name" value="DIMETHYLADENOSINE TRANSFERASE-RELATED"/>
    <property type="match status" value="1"/>
</dbReference>
<dbReference type="HOGENOM" id="CLU_041220_3_0_11"/>
<sequence length="259" mass="28639">MPSAPRAGRSAGVHFLATPAIAAQLVQSCAIGGDDLVLEIGAGQGALTRHLAATGARVLAVERDEHFVRRLTTRFGDRSNVRVMHADARDIPLPRRRFHLVANIPYALSTSILRRVLTGHTALHRAALLVEWGFAKRICATVPGRLEQAWWAARFDLELVSRIGARHFSPPPRVDSAHLTIRRTHFPRSAERALWTVLSAAYSHPTAPAHLLFDRRALRRAGIRPAEPAGTVPPQRWAHLARDLSPGHTWPALPKRIRD</sequence>
<dbReference type="Gene3D" id="3.40.50.150">
    <property type="entry name" value="Vaccinia Virus protein VP39"/>
    <property type="match status" value="1"/>
</dbReference>
<dbReference type="InterPro" id="IPR029063">
    <property type="entry name" value="SAM-dependent_MTases_sf"/>
</dbReference>